<evidence type="ECO:0000256" key="2">
    <source>
        <dbReference type="SAM" id="SignalP"/>
    </source>
</evidence>
<feature type="domain" description="Alpha-N-acetylglucosaminidase C-terminal" evidence="5">
    <location>
        <begin position="471"/>
        <end position="736"/>
    </location>
</feature>
<dbReference type="GO" id="GO:0016787">
    <property type="term" value="F:hydrolase activity"/>
    <property type="evidence" value="ECO:0007669"/>
    <property type="project" value="UniProtKB-KW"/>
</dbReference>
<evidence type="ECO:0000259" key="4">
    <source>
        <dbReference type="Pfam" id="PF12971"/>
    </source>
</evidence>
<dbReference type="AlphaFoldDB" id="A0A2T2NUV3"/>
<keyword evidence="1 6" id="KW-0378">Hydrolase</keyword>
<dbReference type="Pfam" id="PF05089">
    <property type="entry name" value="NAGLU"/>
    <property type="match status" value="1"/>
</dbReference>
<organism evidence="6 7">
    <name type="scientific">Corynespora cassiicola Philippines</name>
    <dbReference type="NCBI Taxonomy" id="1448308"/>
    <lineage>
        <taxon>Eukaryota</taxon>
        <taxon>Fungi</taxon>
        <taxon>Dikarya</taxon>
        <taxon>Ascomycota</taxon>
        <taxon>Pezizomycotina</taxon>
        <taxon>Dothideomycetes</taxon>
        <taxon>Pleosporomycetidae</taxon>
        <taxon>Pleosporales</taxon>
        <taxon>Corynesporascaceae</taxon>
        <taxon>Corynespora</taxon>
    </lineage>
</organism>
<dbReference type="Gene3D" id="3.30.379.10">
    <property type="entry name" value="Chitobiase/beta-hexosaminidase domain 2-like"/>
    <property type="match status" value="1"/>
</dbReference>
<dbReference type="OrthoDB" id="64736at2759"/>
<dbReference type="STRING" id="1448308.A0A2T2NUV3"/>
<protein>
    <submittedName>
        <fullName evidence="6">Glycoside hydrolase family 89 protein</fullName>
    </submittedName>
</protein>
<gene>
    <name evidence="6" type="ORF">BS50DRAFT_599524</name>
</gene>
<keyword evidence="2" id="KW-0732">Signal</keyword>
<dbReference type="InterPro" id="IPR024733">
    <property type="entry name" value="NAGLU_tim-barrel"/>
</dbReference>
<evidence type="ECO:0000259" key="3">
    <source>
        <dbReference type="Pfam" id="PF05089"/>
    </source>
</evidence>
<dbReference type="InterPro" id="IPR024732">
    <property type="entry name" value="NAGLU_C"/>
</dbReference>
<evidence type="ECO:0000313" key="6">
    <source>
        <dbReference type="EMBL" id="PSN69207.1"/>
    </source>
</evidence>
<dbReference type="Pfam" id="PF12972">
    <property type="entry name" value="NAGLU_C"/>
    <property type="match status" value="1"/>
</dbReference>
<proteinExistence type="predicted"/>
<evidence type="ECO:0000259" key="5">
    <source>
        <dbReference type="Pfam" id="PF12972"/>
    </source>
</evidence>
<dbReference type="Proteomes" id="UP000240883">
    <property type="component" value="Unassembled WGS sequence"/>
</dbReference>
<dbReference type="InterPro" id="IPR007781">
    <property type="entry name" value="NAGLU"/>
</dbReference>
<feature type="signal peptide" evidence="2">
    <location>
        <begin position="1"/>
        <end position="18"/>
    </location>
</feature>
<dbReference type="Gene3D" id="1.20.120.670">
    <property type="entry name" value="N-acetyl-b-d-glucoasminidase"/>
    <property type="match status" value="1"/>
</dbReference>
<dbReference type="PANTHER" id="PTHR12872:SF1">
    <property type="entry name" value="ALPHA-N-ACETYLGLUCOSAMINIDASE"/>
    <property type="match status" value="1"/>
</dbReference>
<evidence type="ECO:0000313" key="7">
    <source>
        <dbReference type="Proteomes" id="UP000240883"/>
    </source>
</evidence>
<feature type="domain" description="Alpha-N-acetylglucosaminidase tim-barrel" evidence="3">
    <location>
        <begin position="126"/>
        <end position="462"/>
    </location>
</feature>
<feature type="domain" description="Alpha-N-acetylglucosaminidase N-terminal" evidence="4">
    <location>
        <begin position="23"/>
        <end position="111"/>
    </location>
</feature>
<dbReference type="Gene3D" id="3.20.20.80">
    <property type="entry name" value="Glycosidases"/>
    <property type="match status" value="1"/>
</dbReference>
<evidence type="ECO:0000256" key="1">
    <source>
        <dbReference type="ARBA" id="ARBA00022801"/>
    </source>
</evidence>
<dbReference type="InterPro" id="IPR024240">
    <property type="entry name" value="NAGLU_N"/>
</dbReference>
<name>A0A2T2NUV3_CORCC</name>
<accession>A0A2T2NUV3</accession>
<keyword evidence="7" id="KW-1185">Reference proteome</keyword>
<dbReference type="PANTHER" id="PTHR12872">
    <property type="entry name" value="ALPHA-N-ACETYLGLUCOSAMINIDASE"/>
    <property type="match status" value="1"/>
</dbReference>
<sequence length="741" mass="82978">MRLAVLTLLAALFANAAAHSPQGLYNLLKRRLPSHCEDFVFTLHDAAPADPSELINDEYTVSTTSNGTVTIQGNSVVALATGLRRYLTDIANVDIYWFVGSRLGHIASPLPSVSGTITGKSVVPWRYFFNTVTFSYTTPFWSFSDWELELDWLALHGVNLPLAWVGFEKILLDVFRGANLTDSEIIPFFSGPAFQAWNRFGNIQGSWGGDLPLQWIDSQFALQKQILERMLELGMTPVLPAFTGFVPRALPKRYTNVTVVNGSQWEDFSGEFTKTTFLEPADPLFSQLQELTISKQIEYYGNITQFYTLDQYNENDPFSGDLDYLRNVTYGTWKSLKTANPAAVWVMQGWLFYSNRDFWNTSRIEAYLSGVEEDSDMLVLDLFSESEPQWQRTDSYYGKPWVWNQLHNYGGNMGLYGQVDNVTINPIEALASSDSLIGFGLTMEGQEGNEIMYKLLLDQAWQSTPINTSSYFDSFVRCRYSNSNNSIPSPLYTAWHLLRTSAYNNTNLTAHGNAVPKSIFELAPNITGLTNRTGHHPTTIPYDPIAVTQAYMHFLAAAAEDEALWTNPAFQHDLVDIARQVLSNAFTAEYTSFISSWSSSSLSKAGLSARVSTMLSLLSSLDALLTTLPQFNLASWIEAARAQANYTSPATATNAPETNKRADADFFEYTARNQISLWGPRGEINDYASKSWGGLVGAYYRARWEVFLGYLVETGPGGYEDAVVRGLVEAVEERFQVLVWT</sequence>
<dbReference type="InterPro" id="IPR029018">
    <property type="entry name" value="Hex-like_dom2"/>
</dbReference>
<feature type="chain" id="PRO_5015523446" evidence="2">
    <location>
        <begin position="19"/>
        <end position="741"/>
    </location>
</feature>
<reference evidence="6 7" key="1">
    <citation type="journal article" date="2018" name="Front. Microbiol.">
        <title>Genome-Wide Analysis of Corynespora cassiicola Leaf Fall Disease Putative Effectors.</title>
        <authorList>
            <person name="Lopez D."/>
            <person name="Ribeiro S."/>
            <person name="Label P."/>
            <person name="Fumanal B."/>
            <person name="Venisse J.S."/>
            <person name="Kohler A."/>
            <person name="de Oliveira R.R."/>
            <person name="Labutti K."/>
            <person name="Lipzen A."/>
            <person name="Lail K."/>
            <person name="Bauer D."/>
            <person name="Ohm R.A."/>
            <person name="Barry K.W."/>
            <person name="Spatafora J."/>
            <person name="Grigoriev I.V."/>
            <person name="Martin F.M."/>
            <person name="Pujade-Renaud V."/>
        </authorList>
    </citation>
    <scope>NUCLEOTIDE SEQUENCE [LARGE SCALE GENOMIC DNA]</scope>
    <source>
        <strain evidence="6 7">Philippines</strain>
    </source>
</reference>
<dbReference type="Pfam" id="PF12971">
    <property type="entry name" value="NAGLU_N"/>
    <property type="match status" value="1"/>
</dbReference>
<dbReference type="EMBL" id="KZ678133">
    <property type="protein sequence ID" value="PSN69207.1"/>
    <property type="molecule type" value="Genomic_DNA"/>
</dbReference>